<feature type="compositionally biased region" description="Basic and acidic residues" evidence="1">
    <location>
        <begin position="301"/>
        <end position="323"/>
    </location>
</feature>
<feature type="region of interest" description="Disordered" evidence="1">
    <location>
        <begin position="206"/>
        <end position="334"/>
    </location>
</feature>
<feature type="compositionally biased region" description="Polar residues" evidence="1">
    <location>
        <begin position="217"/>
        <end position="235"/>
    </location>
</feature>
<proteinExistence type="predicted"/>
<dbReference type="Proteomes" id="UP000887575">
    <property type="component" value="Unassembled WGS sequence"/>
</dbReference>
<keyword evidence="2" id="KW-1185">Reference proteome</keyword>
<evidence type="ECO:0000313" key="3">
    <source>
        <dbReference type="WBParaSite" id="MBELARI_LOCUS19532"/>
    </source>
</evidence>
<accession>A0AAF3F1D6</accession>
<sequence>MPEFQEDNSMAEAYHNMHNRRVHPSDGRPNWGREFEFSPLEPDPPSYDSQTGMNGMENRDQSDRSSSMHNDAPTLYREGHSTLRATGHHDNVRVSNGRHESCIFSNSLNLDLAIDVIRKLEEKALMQKSRDQGRDSPGPAEDVQKIEDKLIQETEELYPVPSELPRNVSGARSANDFLEMSPVSDVSDCGENVGSQVAGSQVNEVPHGITMGGRVQAGQQQNKKRNASTSESSGRAKSKKSRLSVSSTTSSSSSITSPSLLSNDESSISWSYDGSSSARTSISSEMPGPVKAEKKKRGRPRKYDYKVEEGEDENKIMKKETQRRSRGKKKETAKEQRSIVHKLYASLSVISLDQSSNLHDLLSRLLDSLKRLILLHPKCPMAKKMQEAKPPRQNQNLKVLPKEEQEEIRKCQLQEHQTTDRKKKKREGEMFFDEILPLVDELRLLLNAGNLSAEDSDVAKIVQEICADKPANEDPQNDEASCSKWKDDNL</sequence>
<dbReference type="WBParaSite" id="MBELARI_LOCUS19532">
    <property type="protein sequence ID" value="MBELARI_LOCUS19532"/>
    <property type="gene ID" value="MBELARI_LOCUS19532"/>
</dbReference>
<dbReference type="AlphaFoldDB" id="A0AAF3F1D6"/>
<organism evidence="2 3">
    <name type="scientific">Mesorhabditis belari</name>
    <dbReference type="NCBI Taxonomy" id="2138241"/>
    <lineage>
        <taxon>Eukaryota</taxon>
        <taxon>Metazoa</taxon>
        <taxon>Ecdysozoa</taxon>
        <taxon>Nematoda</taxon>
        <taxon>Chromadorea</taxon>
        <taxon>Rhabditida</taxon>
        <taxon>Rhabditina</taxon>
        <taxon>Rhabditomorpha</taxon>
        <taxon>Rhabditoidea</taxon>
        <taxon>Rhabditidae</taxon>
        <taxon>Mesorhabditinae</taxon>
        <taxon>Mesorhabditis</taxon>
    </lineage>
</organism>
<protein>
    <submittedName>
        <fullName evidence="3">Uncharacterized protein</fullName>
    </submittedName>
</protein>
<evidence type="ECO:0000313" key="2">
    <source>
        <dbReference type="Proteomes" id="UP000887575"/>
    </source>
</evidence>
<name>A0AAF3F1D6_9BILA</name>
<feature type="compositionally biased region" description="Basic and acidic residues" evidence="1">
    <location>
        <begin position="23"/>
        <end position="36"/>
    </location>
</feature>
<evidence type="ECO:0000256" key="1">
    <source>
        <dbReference type="SAM" id="MobiDB-lite"/>
    </source>
</evidence>
<feature type="compositionally biased region" description="Low complexity" evidence="1">
    <location>
        <begin position="243"/>
        <end position="277"/>
    </location>
</feature>
<feature type="region of interest" description="Disordered" evidence="1">
    <location>
        <begin position="1"/>
        <end position="74"/>
    </location>
</feature>
<feature type="region of interest" description="Disordered" evidence="1">
    <location>
        <begin position="467"/>
        <end position="490"/>
    </location>
</feature>
<reference evidence="3" key="1">
    <citation type="submission" date="2024-02" db="UniProtKB">
        <authorList>
            <consortium name="WormBaseParasite"/>
        </authorList>
    </citation>
    <scope>IDENTIFICATION</scope>
</reference>